<dbReference type="VEuPathDB" id="FungiDB:C8Q69DRAFT_25506"/>
<evidence type="ECO:0000256" key="1">
    <source>
        <dbReference type="ARBA" id="ARBA00023015"/>
    </source>
</evidence>
<evidence type="ECO:0000256" key="2">
    <source>
        <dbReference type="ARBA" id="ARBA00023125"/>
    </source>
</evidence>
<dbReference type="PANTHER" id="PTHR38111">
    <property type="entry name" value="ZN(2)-C6 FUNGAL-TYPE DOMAIN-CONTAINING PROTEIN-RELATED"/>
    <property type="match status" value="1"/>
</dbReference>
<feature type="domain" description="Zn(2)-C6 fungal-type" evidence="5">
    <location>
        <begin position="9"/>
        <end position="37"/>
    </location>
</feature>
<evidence type="ECO:0000256" key="4">
    <source>
        <dbReference type="ARBA" id="ARBA00023242"/>
    </source>
</evidence>
<dbReference type="EMBL" id="RCNU01000001">
    <property type="protein sequence ID" value="RWQ99429.1"/>
    <property type="molecule type" value="Genomic_DNA"/>
</dbReference>
<dbReference type="GO" id="GO:0008270">
    <property type="term" value="F:zinc ion binding"/>
    <property type="evidence" value="ECO:0007669"/>
    <property type="project" value="InterPro"/>
</dbReference>
<dbReference type="InterPro" id="IPR036864">
    <property type="entry name" value="Zn2-C6_fun-type_DNA-bd_sf"/>
</dbReference>
<keyword evidence="7" id="KW-1185">Reference proteome</keyword>
<keyword evidence="4" id="KW-0539">Nucleus</keyword>
<dbReference type="SUPFAM" id="SSF57701">
    <property type="entry name" value="Zn2/Cys6 DNA-binding domain"/>
    <property type="match status" value="1"/>
</dbReference>
<dbReference type="AlphaFoldDB" id="A0A443I5Q6"/>
<dbReference type="Pfam" id="PF11951">
    <property type="entry name" value="Fungal_trans_2"/>
    <property type="match status" value="1"/>
</dbReference>
<evidence type="ECO:0000313" key="6">
    <source>
        <dbReference type="EMBL" id="RWQ99429.1"/>
    </source>
</evidence>
<organism evidence="6 7">
    <name type="scientific">Byssochlamys spectabilis</name>
    <name type="common">Paecilomyces variotii</name>
    <dbReference type="NCBI Taxonomy" id="264951"/>
    <lineage>
        <taxon>Eukaryota</taxon>
        <taxon>Fungi</taxon>
        <taxon>Dikarya</taxon>
        <taxon>Ascomycota</taxon>
        <taxon>Pezizomycotina</taxon>
        <taxon>Eurotiomycetes</taxon>
        <taxon>Eurotiomycetidae</taxon>
        <taxon>Eurotiales</taxon>
        <taxon>Thermoascaceae</taxon>
        <taxon>Paecilomyces</taxon>
    </lineage>
</organism>
<keyword evidence="1" id="KW-0805">Transcription regulation</keyword>
<dbReference type="GO" id="GO:0003677">
    <property type="term" value="F:DNA binding"/>
    <property type="evidence" value="ECO:0007669"/>
    <property type="project" value="UniProtKB-KW"/>
</dbReference>
<dbReference type="GO" id="GO:0000981">
    <property type="term" value="F:DNA-binding transcription factor activity, RNA polymerase II-specific"/>
    <property type="evidence" value="ECO:0007669"/>
    <property type="project" value="InterPro"/>
</dbReference>
<dbReference type="GeneID" id="39595885"/>
<dbReference type="InterPro" id="IPR053178">
    <property type="entry name" value="Osmoadaptation_assoc"/>
</dbReference>
<evidence type="ECO:0000259" key="5">
    <source>
        <dbReference type="PROSITE" id="PS50048"/>
    </source>
</evidence>
<dbReference type="CDD" id="cd00067">
    <property type="entry name" value="GAL4"/>
    <property type="match status" value="1"/>
</dbReference>
<dbReference type="Gene3D" id="4.10.240.10">
    <property type="entry name" value="Zn(2)-C6 fungal-type DNA-binding domain"/>
    <property type="match status" value="1"/>
</dbReference>
<protein>
    <submittedName>
        <fullName evidence="6">C6 zinc finger domain protein</fullName>
    </submittedName>
</protein>
<dbReference type="Proteomes" id="UP000283841">
    <property type="component" value="Unassembled WGS sequence"/>
</dbReference>
<sequence length="449" mass="49779">MVGVPRSKACLLCLQRRVKCDELRPGCSQCQKYGVACPGYNKALKFQDQGPLLRQKFGSRAVTKQNSLQGFQSSIDERVVPSLVSISMSKQQPNVFRDFVLTAFPRWFGLNKHRVQVTWVAYVSEQLGKNPALDAAVYCITCAFMGHSRRDKRLKESSFEMYSKALNLLKESVKDGTALCSRESISTSILLAMFEAYTATSNDAWARHASGASMMMSLRGAESHHFGFDRSLYISFRSFLVAQAFVEGKPCMFEKPEWQTLIDQIRKEDMADPRVDEPIAVFIDISDRLFMEIVKFPGLVSEARSLISSPGRGTYEKKDLMAKMLNAREVTSILAADMRNALAAHGHLSRGGYRVPFIGPVPSTFPEAFANSLLRGTDMALSVLDFQLADLATEGAADRPVSRPFRIISNLAGGEISQSSEAADDTRQVNEWLDKVASSMGMEGMAIVL</sequence>
<dbReference type="PROSITE" id="PS50048">
    <property type="entry name" value="ZN2_CY6_FUNGAL_2"/>
    <property type="match status" value="1"/>
</dbReference>
<reference evidence="6 7" key="1">
    <citation type="journal article" date="2018" name="Front. Microbiol.">
        <title>Genomic and genetic insights into a cosmopolitan fungus, Paecilomyces variotii (Eurotiales).</title>
        <authorList>
            <person name="Urquhart A.S."/>
            <person name="Mondo S.J."/>
            <person name="Makela M.R."/>
            <person name="Hane J.K."/>
            <person name="Wiebenga A."/>
            <person name="He G."/>
            <person name="Mihaltcheva S."/>
            <person name="Pangilinan J."/>
            <person name="Lipzen A."/>
            <person name="Barry K."/>
            <person name="de Vries R.P."/>
            <person name="Grigoriev I.V."/>
            <person name="Idnurm A."/>
        </authorList>
    </citation>
    <scope>NUCLEOTIDE SEQUENCE [LARGE SCALE GENOMIC DNA]</scope>
    <source>
        <strain evidence="6 7">CBS 101075</strain>
    </source>
</reference>
<dbReference type="SMART" id="SM00066">
    <property type="entry name" value="GAL4"/>
    <property type="match status" value="1"/>
</dbReference>
<comment type="caution">
    <text evidence="6">The sequence shown here is derived from an EMBL/GenBank/DDBJ whole genome shotgun (WGS) entry which is preliminary data.</text>
</comment>
<keyword evidence="2" id="KW-0238">DNA-binding</keyword>
<gene>
    <name evidence="6" type="ORF">C8Q69DRAFT_25506</name>
</gene>
<dbReference type="InterPro" id="IPR001138">
    <property type="entry name" value="Zn2Cys6_DnaBD"/>
</dbReference>
<dbReference type="Pfam" id="PF00172">
    <property type="entry name" value="Zn_clus"/>
    <property type="match status" value="1"/>
</dbReference>
<dbReference type="InterPro" id="IPR021858">
    <property type="entry name" value="Fun_TF"/>
</dbReference>
<evidence type="ECO:0000313" key="7">
    <source>
        <dbReference type="Proteomes" id="UP000283841"/>
    </source>
</evidence>
<accession>A0A443I5Q6</accession>
<keyword evidence="3" id="KW-0804">Transcription</keyword>
<dbReference type="RefSeq" id="XP_028489074.1">
    <property type="nucleotide sequence ID" value="XM_028626608.1"/>
</dbReference>
<evidence type="ECO:0000256" key="3">
    <source>
        <dbReference type="ARBA" id="ARBA00023163"/>
    </source>
</evidence>
<proteinExistence type="predicted"/>
<dbReference type="STRING" id="264951.A0A443I5Q6"/>
<dbReference type="PANTHER" id="PTHR38111:SF5">
    <property type="entry name" value="TRANSCRIPTION FACTOR DOMAIN-CONTAINING PROTEIN"/>
    <property type="match status" value="1"/>
</dbReference>
<name>A0A443I5Q6_BYSSP</name>